<feature type="region of interest" description="Disordered" evidence="7">
    <location>
        <begin position="3107"/>
        <end position="3141"/>
    </location>
</feature>
<feature type="disulfide bond" evidence="6">
    <location>
        <begin position="897"/>
        <end position="961"/>
    </location>
</feature>
<feature type="domain" description="SRCR" evidence="10">
    <location>
        <begin position="2209"/>
        <end position="2325"/>
    </location>
</feature>
<feature type="domain" description="SRCR" evidence="10">
    <location>
        <begin position="2580"/>
        <end position="2681"/>
    </location>
</feature>
<feature type="transmembrane region" description="Helical" evidence="8">
    <location>
        <begin position="3007"/>
        <end position="3031"/>
    </location>
</feature>
<feature type="domain" description="SRCR" evidence="10">
    <location>
        <begin position="2792"/>
        <end position="2892"/>
    </location>
</feature>
<feature type="disulfide bond" evidence="6">
    <location>
        <begin position="2400"/>
        <end position="2410"/>
    </location>
</feature>
<dbReference type="PRINTS" id="PR00258">
    <property type="entry name" value="SPERACTRCPTR"/>
</dbReference>
<keyword evidence="3 6" id="KW-1015">Disulfide bond</keyword>
<feature type="region of interest" description="Disordered" evidence="7">
    <location>
        <begin position="2946"/>
        <end position="2968"/>
    </location>
</feature>
<feature type="domain" description="SRCR" evidence="10">
    <location>
        <begin position="1784"/>
        <end position="1880"/>
    </location>
</feature>
<feature type="disulfide bond" evidence="6">
    <location>
        <begin position="1375"/>
        <end position="1385"/>
    </location>
</feature>
<feature type="disulfide bond" evidence="6">
    <location>
        <begin position="941"/>
        <end position="951"/>
    </location>
</feature>
<dbReference type="Gene3D" id="1.10.2000.10">
    <property type="entry name" value="Frizzled cysteine-rich domain"/>
    <property type="match status" value="1"/>
</dbReference>
<feature type="disulfide bond" evidence="6">
    <location>
        <begin position="1852"/>
        <end position="1862"/>
    </location>
</feature>
<feature type="domain" description="SRCR" evidence="10">
    <location>
        <begin position="523"/>
        <end position="603"/>
    </location>
</feature>
<evidence type="ECO:0000256" key="1">
    <source>
        <dbReference type="ARBA" id="ARBA00022729"/>
    </source>
</evidence>
<feature type="non-terminal residue" evidence="11">
    <location>
        <position position="1"/>
    </location>
</feature>
<feature type="domain" description="SRCR" evidence="10">
    <location>
        <begin position="980"/>
        <end position="1083"/>
    </location>
</feature>
<sequence>RCEIIQTTSCQGIPYNQTILPNRFFQQTQTEVELEIHQYFPLLQVECSQYLLPFLCAIYLPICLQDGTTLEPCPIMCSKARSGCEGLMNGFGFVWPLKLQCQAINDANCLGINGVQLTVCVNRLTGGDGILYGTVQVSQDNVTWGTVCDDGWDNDAADVVCRMMGFRWGIGYGNAHYGSGSGQILLDDVQCKGDEKSLSKCEHKPWANLHFASEQPNVGAVQIRGIKGWAEVCHHGWDDKDARVVCRELGYVDGLGTGNSTRAYDPNLEINDAYYEFGCFGNETSLINCTKMRYFSPQCPSISLASAICYNTTADKVNKTFDIRKVDGGEVWGRIEIRHLGVWGSICAFNWSDTNANVTCQELGFAGGVAFRTYHSPDKLAWVTNVQCDGSEKSLKSCHSNYWWQPIYKCEAASVLCYRKSAPVVNIVGNEMYGRVEIEIDGVVGTICNTYWSKYDARTICREKGYADGITRPVESGIGRIYLSKMRCTGREQSIFMCNSTGWDVYKDSQCSEQAGVTCQRYVRLVNGTKYLNSTNGILQINHNRNWYMLCSSFSENNARVVCSELGYTNGTVLPRGSFGHYKGFANLAFNCSGTEANLKSCPQSLPVNCPFLRSFMYVAIKFKVDLQSDSPDIGYGRVSVKKYNTWGDVCSTSWSDIEANVLCIGLGYTGGKAITYYRTVKLRVSLLGGSNYGRVEIDRDGTVGTVVSGGTGAIYLSDVWCSGIETSLLHCETPGWFAKPNCDHSHDVGVYCYQKVRLFSNTGPKIGKVLSGRLEVWNTNTWSWDSVCADKFTQKEADVICRELEYDKALILSPGSFGPIKYSRNTIHSVSCKGDETSFLKCNYTLSAGLCTKPTVNYVSLLCAKNDAPINMKVHLDGGYHGKVIVEQYGINGTICLKGWDERDANVTCRSKGFLGGVLLGPPETFIGRQEPVFFSDVNCTGTENSLEDCPKNSDVSFSCVDSLRYAGVLCYKSTGVNLRLVNDAGADYFGRVEISYDGEWGTVCDYDWHAKDANVTCRQLGYPGGRAFKGSTHGSGNGSVYLSGMSCDNTEDTLLECASRGWGNVQNYCTSHHSDASVYCYRPVSLSSVDDKNQYGAVRLWKNNNYGLICADGFDDTDAAVVCRQLGFPSGISVCCSAFGKMKIPMIKTNTQCTGQESSITGCKSDDGIGRCRSEHYASVVCSTSAQPSLDIVMELENGHFGKVMIKYFDHWGYMCSEDYSDKEANVICRQLGYNGGFAYHYTNPITWSPVTRDIRWLRNLNCTGKENNIFNCGHFELGQIGDCSISTYAAAYCFSDNERVVPDIRLTGSNIPSEGLVEIYFNGTWGSICGWTFTNTEATVLCKQLNYTHGIYVSSHTYGVTQGPLWVKRIACAGHETNLYQCALSGLGEAEKDDRVCAGHDFDVGIKCYTNGESYLKSGKWNTTISNYFLLLSILNALNFVLCSNVLVSLSGTTMSHYGQLQLYNESGWFSVCDEGFDDKDALVACRSMGYKDGRAQCCSALGKWLSPRPIGFINVDCKGTESNLYQCHFENGECLSRNYVTVACTSVNASITTKLYTKATNYIYDIISELAVSLPADQAYGHVEVARYGVIGSICDGGWTDNEARVVCKELGFRSGNATKGTAKRSMPTLVGGVNCTGLETSLDQCDVTPFIHDHNCLTSASRAAVVCSREERGVQFRIAEESGGSGRAEIYLNGQWGTICNVYWEDIDANIFCRQLGNYVGGYETTPIPGNKNQEIWVTRVECQGQEENFLQCTSSWDKKQTQYCSHVSDAGVSCFKSVRLNRGNYRTNGIVEVYKNKRWGTICADGFGDEEANFVCNILGYDHGTKLCCKPYGYSFRSPLIGQLKCNGTEKHVTDCYNGDPQCSSQGYASVSCYNGVKSTAYSLSLIGKSNTVGQVNLTYQGVEGGICTDGWDDKAAKVVCGELGYPNGIAYKHYKSALVFFEYNGPYWTSQVNCTGNEMRLSECQHVPFGKVESCNDRHYAGVLCYTTQGLAFRMEGGNEQYGRVQASVHGVWGSLCDNYWDNKDADVFCRQMGYNTGEAYYGKYNTDSYGTIWEVNLRCLGDEDSLNMCVHEGWKNVTSMQCMNHKDSAGVFCYSNVKLSKGIGGSSNNGAVLLYRNRDWYRVCDQGFTDMSARVVCQELGYVDGRAICCSAYGKTRNVILNNYTISCTGRERSVDECIRQEACNSTSYASVVCFTRQQMNELPQNEEENTTISLTERSKGQVIVNTYGIEGRICSVKETGMWTDNDAKVVCHMRGYTNGIAYLHDEDTSLEALRGPFWMSGFNCTGNETSLLKCPHQDRLSLGNCAGSHIASALCYNGSAGITYNLVGGQSHYGRVEVTVNGVTGTICDAYWDNTDASVLCRQKGFSEGVALGGAAYGQGSGPLWLSHIRCNGTEKYIHQCPHRGFNDEFSNSNWFLPIICSSHRDDASVFCYKRVRLNEGHDARMGGVEFYNDGKWYGVCDSGFDNKAAKVVCKSLGLNYIDGKSILGSAFGNISGVINVTDVVCSGNEHDFTECNFNIGKPCTSKMYASVYCSNETLRKLRIIVGFSLTDVTCFLILNITLFIFTAFDVRISPDSLSSYMHGIIEARIDGVWGRVCMADWDDADASVACRHIGYAGGVAYLHIMKNRRPMLMRGIKCKGTENRLDDCPHHTTPDLQNCTFNSNDAGVLCYNKSGIRYRLNNGGRENSSVGRVEIGYDNKWGTVCSWSWQSADAQVLCRQLNYTDGIVDYNITNKDVLPRWVTGFFCQGSEKTLMTCLNTGFNSSFLDDLCVYDKEPELKKVTLQGGNEYSGRVEVFVSGPNQWGTVCDDFWDDVAASVVCRQLGFGGGKARKEGVFGKGSGPIWLDNVRCFGNESSLFECSHRGIGTHNCNHTEDVGVTCTGPGISTKSSVIRTTKPITTTTTTSVTITTTTKPTTSTKTMIPSTTTATKLPIKSTKEPSTTTTATKQTTTTSTTTAKSTTIKTSTTTLTTTVSMTTKSNITVIPQERKSEQNNNLALIVAIPIVIFIIIIVILALVFFFKMRKLNKEGIPHERFHDDIIEHQHDGSISMSNQLYDMNMQPTANGYSADNSGDKLRLAKNGTAHYSKPGVNSNSFANPLYGQVRDPDPAEALPEQNEITLPDYTTAESQT</sequence>
<evidence type="ECO:0000256" key="7">
    <source>
        <dbReference type="SAM" id="MobiDB-lite"/>
    </source>
</evidence>
<feature type="domain" description="SRCR" evidence="10">
    <location>
        <begin position="1192"/>
        <end position="1297"/>
    </location>
</feature>
<feature type="disulfide bond" evidence="6">
    <location>
        <begin position="2648"/>
        <end position="2658"/>
    </location>
</feature>
<feature type="domain" description="FZ" evidence="9">
    <location>
        <begin position="1"/>
        <end position="112"/>
    </location>
</feature>
<dbReference type="Pfam" id="PF00530">
    <property type="entry name" value="SRCR"/>
    <property type="match status" value="25"/>
</dbReference>
<feature type="domain" description="SRCR" evidence="10">
    <location>
        <begin position="625"/>
        <end position="754"/>
    </location>
</feature>
<keyword evidence="12" id="KW-1185">Reference proteome</keyword>
<feature type="domain" description="SRCR" evidence="10">
    <location>
        <begin position="1572"/>
        <end position="1673"/>
    </location>
</feature>
<feature type="disulfide bond" evidence="6">
    <location>
        <begin position="1748"/>
        <end position="1758"/>
    </location>
</feature>
<feature type="disulfide bond" evidence="6">
    <location>
        <begin position="191"/>
        <end position="201"/>
    </location>
</feature>
<dbReference type="PROSITE" id="PS50287">
    <property type="entry name" value="SRCR_2"/>
    <property type="match status" value="25"/>
</dbReference>
<dbReference type="PANTHER" id="PTHR19331:SF465">
    <property type="entry name" value="EGG PEPTIDE SPERACT RECEPTOR"/>
    <property type="match status" value="1"/>
</dbReference>
<feature type="domain" description="SRCR" evidence="10">
    <location>
        <begin position="323"/>
        <end position="418"/>
    </location>
</feature>
<feature type="disulfide bond" evidence="5">
    <location>
        <begin position="10"/>
        <end position="56"/>
    </location>
</feature>
<feature type="disulfide bond" evidence="6">
    <location>
        <begin position="1640"/>
        <end position="1650"/>
    </location>
</feature>
<feature type="disulfide bond" evidence="6">
    <location>
        <begin position="388"/>
        <end position="398"/>
    </location>
</feature>
<feature type="disulfide bond" evidence="5">
    <location>
        <begin position="77"/>
        <end position="101"/>
    </location>
</feature>
<feature type="disulfide bond" evidence="6">
    <location>
        <begin position="1521"/>
        <end position="1531"/>
    </location>
</feature>
<feature type="disulfide bond" evidence="5">
    <location>
        <begin position="2"/>
        <end position="63"/>
    </location>
</feature>
<dbReference type="EMBL" id="JARBDR010000903">
    <property type="protein sequence ID" value="KAJ8303870.1"/>
    <property type="molecule type" value="Genomic_DNA"/>
</dbReference>
<feature type="disulfide bond" evidence="6">
    <location>
        <begin position="2757"/>
        <end position="2767"/>
    </location>
</feature>
<comment type="caution">
    <text evidence="6">Lacks conserved residue(s) required for the propagation of feature annotation.</text>
</comment>
<feature type="disulfide bond" evidence="6">
    <location>
        <begin position="592"/>
        <end position="602"/>
    </location>
</feature>
<comment type="caution">
    <text evidence="11">The sequence shown here is derived from an EMBL/GenBank/DDBJ whole genome shotgun (WGS) entry which is preliminary data.</text>
</comment>
<feature type="domain" description="SRCR" evidence="10">
    <location>
        <begin position="1890"/>
        <end position="1993"/>
    </location>
</feature>
<feature type="disulfide bond" evidence="6">
    <location>
        <begin position="1265"/>
        <end position="1275"/>
    </location>
</feature>
<evidence type="ECO:0008006" key="13">
    <source>
        <dbReference type="Google" id="ProtNLM"/>
    </source>
</evidence>
<feature type="domain" description="SRCR" evidence="10">
    <location>
        <begin position="2000"/>
        <end position="2102"/>
    </location>
</feature>
<dbReference type="InterPro" id="IPR020067">
    <property type="entry name" value="Frizzled_dom"/>
</dbReference>
<dbReference type="PROSITE" id="PS50038">
    <property type="entry name" value="FZ"/>
    <property type="match status" value="1"/>
</dbReference>
<feature type="disulfide bond" evidence="6">
    <location>
        <begin position="1961"/>
        <end position="1971"/>
    </location>
</feature>
<feature type="domain" description="SRCR" evidence="10">
    <location>
        <begin position="1307"/>
        <end position="1412"/>
    </location>
</feature>
<evidence type="ECO:0000256" key="8">
    <source>
        <dbReference type="SAM" id="Phobius"/>
    </source>
</evidence>
<feature type="domain" description="SRCR" evidence="10">
    <location>
        <begin position="1086"/>
        <end position="1185"/>
    </location>
</feature>
<evidence type="ECO:0000313" key="11">
    <source>
        <dbReference type="EMBL" id="KAJ8303870.1"/>
    </source>
</evidence>
<feature type="domain" description="SRCR" evidence="10">
    <location>
        <begin position="2445"/>
        <end position="2544"/>
    </location>
</feature>
<name>A0ABQ9EKE7_TEGGR</name>
<feature type="disulfide bond" evidence="6">
    <location>
        <begin position="488"/>
        <end position="498"/>
    </location>
</feature>
<feature type="domain" description="SRCR" evidence="10">
    <location>
        <begin position="243"/>
        <end position="310"/>
    </location>
</feature>
<dbReference type="PANTHER" id="PTHR19331">
    <property type="entry name" value="SCAVENGER RECEPTOR DOMAIN-CONTAINING"/>
    <property type="match status" value="1"/>
</dbReference>
<evidence type="ECO:0000256" key="6">
    <source>
        <dbReference type="PROSITE-ProRule" id="PRU00196"/>
    </source>
</evidence>
<protein>
    <recommendedName>
        <fullName evidence="13">Deleted in malignant brain tumors 1 protein</fullName>
    </recommendedName>
</protein>
<accession>A0ABQ9EKE7</accession>
<feature type="domain" description="SRCR" evidence="10">
    <location>
        <begin position="2333"/>
        <end position="2442"/>
    </location>
</feature>
<evidence type="ECO:0000256" key="5">
    <source>
        <dbReference type="PROSITE-ProRule" id="PRU00090"/>
    </source>
</evidence>
<keyword evidence="4" id="KW-0325">Glycoprotein</keyword>
<feature type="compositionally biased region" description="Low complexity" evidence="7">
    <location>
        <begin position="2949"/>
        <end position="2968"/>
    </location>
</feature>
<keyword evidence="8" id="KW-0472">Membrane</keyword>
<keyword evidence="1" id="KW-0732">Signal</keyword>
<gene>
    <name evidence="11" type="ORF">KUTeg_017453</name>
</gene>
<dbReference type="PROSITE" id="PS00420">
    <property type="entry name" value="SRCR_1"/>
    <property type="match status" value="2"/>
</dbReference>
<feature type="domain" description="SRCR" evidence="10">
    <location>
        <begin position="757"/>
        <end position="865"/>
    </location>
</feature>
<dbReference type="InterPro" id="IPR036772">
    <property type="entry name" value="SRCR-like_dom_sf"/>
</dbReference>
<feature type="disulfide bond" evidence="6">
    <location>
        <begin position="2067"/>
        <end position="2077"/>
    </location>
</feature>
<feature type="domain" description="SRCR" evidence="10">
    <location>
        <begin position="122"/>
        <end position="247"/>
    </location>
</feature>
<evidence type="ECO:0000259" key="9">
    <source>
        <dbReference type="PROSITE" id="PS50038"/>
    </source>
</evidence>
<evidence type="ECO:0000313" key="12">
    <source>
        <dbReference type="Proteomes" id="UP001217089"/>
    </source>
</evidence>
<feature type="disulfide bond" evidence="6">
    <location>
        <begin position="2176"/>
        <end position="2186"/>
    </location>
</feature>
<evidence type="ECO:0000256" key="2">
    <source>
        <dbReference type="ARBA" id="ARBA00022737"/>
    </source>
</evidence>
<feature type="domain" description="SRCR" evidence="10">
    <location>
        <begin position="2105"/>
        <end position="2203"/>
    </location>
</feature>
<keyword evidence="8" id="KW-1133">Transmembrane helix</keyword>
<dbReference type="Proteomes" id="UP001217089">
    <property type="component" value="Unassembled WGS sequence"/>
</dbReference>
<dbReference type="Pfam" id="PF01392">
    <property type="entry name" value="Fz"/>
    <property type="match status" value="1"/>
</dbReference>
<organism evidence="11 12">
    <name type="scientific">Tegillarca granosa</name>
    <name type="common">Malaysian cockle</name>
    <name type="synonym">Anadara granosa</name>
    <dbReference type="NCBI Taxonomy" id="220873"/>
    <lineage>
        <taxon>Eukaryota</taxon>
        <taxon>Metazoa</taxon>
        <taxon>Spiralia</taxon>
        <taxon>Lophotrochozoa</taxon>
        <taxon>Mollusca</taxon>
        <taxon>Bivalvia</taxon>
        <taxon>Autobranchia</taxon>
        <taxon>Pteriomorphia</taxon>
        <taxon>Arcoida</taxon>
        <taxon>Arcoidea</taxon>
        <taxon>Arcidae</taxon>
        <taxon>Tegillarca</taxon>
    </lineage>
</organism>
<feature type="domain" description="SRCR" evidence="10">
    <location>
        <begin position="1451"/>
        <end position="1549"/>
    </location>
</feature>
<feature type="disulfide bond" evidence="6">
    <location>
        <begin position="1049"/>
        <end position="1059"/>
    </location>
</feature>
<feature type="domain" description="SRCR" evidence="10">
    <location>
        <begin position="1681"/>
        <end position="1781"/>
    </location>
</feature>
<feature type="domain" description="SRCR" evidence="10">
    <location>
        <begin position="860"/>
        <end position="973"/>
    </location>
</feature>
<feature type="disulfide bond" evidence="6">
    <location>
        <begin position="2861"/>
        <end position="2871"/>
    </location>
</feature>
<evidence type="ECO:0000256" key="3">
    <source>
        <dbReference type="ARBA" id="ARBA00023157"/>
    </source>
</evidence>
<feature type="domain" description="SRCR" evidence="10">
    <location>
        <begin position="425"/>
        <end position="520"/>
    </location>
</feature>
<keyword evidence="2" id="KW-0677">Repeat</keyword>
<evidence type="ECO:0000259" key="10">
    <source>
        <dbReference type="PROSITE" id="PS50287"/>
    </source>
</evidence>
<dbReference type="InterPro" id="IPR036790">
    <property type="entry name" value="Frizzled_dom_sf"/>
</dbReference>
<feature type="disulfide bond" evidence="6">
    <location>
        <begin position="2293"/>
        <end position="2303"/>
    </location>
</feature>
<dbReference type="Gene3D" id="3.10.250.10">
    <property type="entry name" value="SRCR-like domain"/>
    <property type="match status" value="25"/>
</dbReference>
<dbReference type="SMART" id="SM00063">
    <property type="entry name" value="FRI"/>
    <property type="match status" value="1"/>
</dbReference>
<feature type="disulfide bond" evidence="6">
    <location>
        <begin position="833"/>
        <end position="843"/>
    </location>
</feature>
<evidence type="ECO:0000256" key="4">
    <source>
        <dbReference type="ARBA" id="ARBA00023180"/>
    </source>
</evidence>
<feature type="disulfide bond" evidence="6">
    <location>
        <begin position="722"/>
        <end position="732"/>
    </location>
</feature>
<feature type="domain" description="SRCR" evidence="10">
    <location>
        <begin position="2688"/>
        <end position="2795"/>
    </location>
</feature>
<feature type="disulfide bond" evidence="6">
    <location>
        <begin position="279"/>
        <end position="289"/>
    </location>
</feature>
<dbReference type="SUPFAM" id="SSF63501">
    <property type="entry name" value="Frizzled cysteine-rich domain"/>
    <property type="match status" value="1"/>
</dbReference>
<keyword evidence="8" id="KW-0812">Transmembrane</keyword>
<dbReference type="SUPFAM" id="SSF56487">
    <property type="entry name" value="SRCR-like"/>
    <property type="match status" value="25"/>
</dbReference>
<dbReference type="SMART" id="SM00202">
    <property type="entry name" value="SR"/>
    <property type="match status" value="25"/>
</dbReference>
<feature type="disulfide bond" evidence="6">
    <location>
        <begin position="2515"/>
        <end position="2525"/>
    </location>
</feature>
<proteinExistence type="predicted"/>
<reference evidence="11 12" key="1">
    <citation type="submission" date="2022-12" db="EMBL/GenBank/DDBJ databases">
        <title>Chromosome-level genome of Tegillarca granosa.</title>
        <authorList>
            <person name="Kim J."/>
        </authorList>
    </citation>
    <scope>NUCLEOTIDE SEQUENCE [LARGE SCALE GENOMIC DNA]</scope>
    <source>
        <strain evidence="11">Teg-2019</strain>
        <tissue evidence="11">Adductor muscle</tissue>
    </source>
</reference>
<dbReference type="InterPro" id="IPR001190">
    <property type="entry name" value="SRCR"/>
</dbReference>
<feature type="disulfide bond" evidence="6">
    <location>
        <begin position="1155"/>
        <end position="1165"/>
    </location>
</feature>